<feature type="transmembrane region" description="Helical" evidence="4">
    <location>
        <begin position="332"/>
        <end position="353"/>
    </location>
</feature>
<feature type="transmembrane region" description="Helical" evidence="4">
    <location>
        <begin position="88"/>
        <end position="107"/>
    </location>
</feature>
<feature type="transmembrane region" description="Helical" evidence="4">
    <location>
        <begin position="239"/>
        <end position="255"/>
    </location>
</feature>
<organism evidence="6 7">
    <name type="scientific">Candidatus Phocaeicola faecigallinarum</name>
    <dbReference type="NCBI Taxonomy" id="2838732"/>
    <lineage>
        <taxon>Bacteria</taxon>
        <taxon>Pseudomonadati</taxon>
        <taxon>Bacteroidota</taxon>
        <taxon>Bacteroidia</taxon>
        <taxon>Bacteroidales</taxon>
        <taxon>Bacteroidaceae</taxon>
        <taxon>Phocaeicola</taxon>
    </lineage>
</organism>
<dbReference type="InterPro" id="IPR036259">
    <property type="entry name" value="MFS_trans_sf"/>
</dbReference>
<evidence type="ECO:0000256" key="1">
    <source>
        <dbReference type="ARBA" id="ARBA00022692"/>
    </source>
</evidence>
<dbReference type="AlphaFoldDB" id="A0A948TB39"/>
<dbReference type="Gene3D" id="1.20.1250.20">
    <property type="entry name" value="MFS general substrate transporter like domains"/>
    <property type="match status" value="1"/>
</dbReference>
<dbReference type="PANTHER" id="PTHR23531:SF1">
    <property type="entry name" value="QUINOLENE RESISTANCE PROTEIN NORA"/>
    <property type="match status" value="1"/>
</dbReference>
<feature type="transmembrane region" description="Helical" evidence="4">
    <location>
        <begin position="144"/>
        <end position="169"/>
    </location>
</feature>
<dbReference type="InterPro" id="IPR020846">
    <property type="entry name" value="MFS_dom"/>
</dbReference>
<evidence type="ECO:0000256" key="4">
    <source>
        <dbReference type="SAM" id="Phobius"/>
    </source>
</evidence>
<dbReference type="GO" id="GO:0022857">
    <property type="term" value="F:transmembrane transporter activity"/>
    <property type="evidence" value="ECO:0007669"/>
    <property type="project" value="InterPro"/>
</dbReference>
<feature type="transmembrane region" description="Helical" evidence="4">
    <location>
        <begin position="175"/>
        <end position="196"/>
    </location>
</feature>
<evidence type="ECO:0000256" key="3">
    <source>
        <dbReference type="ARBA" id="ARBA00023136"/>
    </source>
</evidence>
<proteinExistence type="predicted"/>
<evidence type="ECO:0000313" key="6">
    <source>
        <dbReference type="EMBL" id="MBU3837534.1"/>
    </source>
</evidence>
<dbReference type="EMBL" id="JAHLFW010000040">
    <property type="protein sequence ID" value="MBU3837534.1"/>
    <property type="molecule type" value="Genomic_DNA"/>
</dbReference>
<feature type="transmembrane region" description="Helical" evidence="4">
    <location>
        <begin position="113"/>
        <end position="132"/>
    </location>
</feature>
<feature type="transmembrane region" description="Helical" evidence="4">
    <location>
        <begin position="289"/>
        <end position="311"/>
    </location>
</feature>
<sequence>MFSTSYNTSEQVFWNKNFILLILSNVLLYISVYMLFPVLQTWIVGKWGYSPTGASLVSSLFGIALFLPGAVNNYLVDTFKRKSVCTRSIMLFALLGLLYPYANQIWMVYALRALQGALFAIALMVTGSTLVIDVTPSSFRSKANWVFAFSGGVGMLLGLSGGLYLSSIFSLNNMMYISAAFAGVALFLVSMIEICFRAPLEPPLFSFDRFILFRNIPPGINMMTVPFVLGTVVAGKPDYFFYLCIVLGFAIFWFIPKQIKRKADDIVRIVTGYIFMTLSVYLVSSYQHHIVLCAAGVMMGLGVASAMCQYLKIMIKLPKHCERGTGYHTYQLMWEIGIMMGVALGFFVCRYYQSDPLTLAGGICMAGLLGYLLFTRRYYQKRTLSNSTIK</sequence>
<keyword evidence="3 4" id="KW-0472">Membrane</keyword>
<protein>
    <submittedName>
        <fullName evidence="6">MFS transporter</fullName>
    </submittedName>
</protein>
<feature type="domain" description="Major facilitator superfamily (MFS) profile" evidence="5">
    <location>
        <begin position="17"/>
        <end position="390"/>
    </location>
</feature>
<keyword evidence="1 4" id="KW-0812">Transmembrane</keyword>
<evidence type="ECO:0000313" key="7">
    <source>
        <dbReference type="Proteomes" id="UP000783796"/>
    </source>
</evidence>
<reference evidence="6" key="1">
    <citation type="journal article" date="2021" name="PeerJ">
        <title>Extensive microbial diversity within the chicken gut microbiome revealed by metagenomics and culture.</title>
        <authorList>
            <person name="Gilroy R."/>
            <person name="Ravi A."/>
            <person name="Getino M."/>
            <person name="Pursley I."/>
            <person name="Horton D.L."/>
            <person name="Alikhan N.F."/>
            <person name="Baker D."/>
            <person name="Gharbi K."/>
            <person name="Hall N."/>
            <person name="Watson M."/>
            <person name="Adriaenssens E.M."/>
            <person name="Foster-Nyarko E."/>
            <person name="Jarju S."/>
            <person name="Secka A."/>
            <person name="Antonio M."/>
            <person name="Oren A."/>
            <person name="Chaudhuri R.R."/>
            <person name="La Ragione R."/>
            <person name="Hildebrand F."/>
            <person name="Pallen M.J."/>
        </authorList>
    </citation>
    <scope>NUCLEOTIDE SEQUENCE</scope>
    <source>
        <strain evidence="6">G4-2901</strain>
    </source>
</reference>
<dbReference type="InterPro" id="IPR052714">
    <property type="entry name" value="MFS_Exporter"/>
</dbReference>
<feature type="transmembrane region" description="Helical" evidence="4">
    <location>
        <begin position="56"/>
        <end position="76"/>
    </location>
</feature>
<gene>
    <name evidence="6" type="ORF">H9777_04270</name>
</gene>
<name>A0A948TB39_9BACT</name>
<dbReference type="PANTHER" id="PTHR23531">
    <property type="entry name" value="QUINOLENE RESISTANCE PROTEIN NORA"/>
    <property type="match status" value="1"/>
</dbReference>
<feature type="transmembrane region" description="Helical" evidence="4">
    <location>
        <begin position="359"/>
        <end position="379"/>
    </location>
</feature>
<comment type="caution">
    <text evidence="6">The sequence shown here is derived from an EMBL/GenBank/DDBJ whole genome shotgun (WGS) entry which is preliminary data.</text>
</comment>
<dbReference type="Pfam" id="PF07690">
    <property type="entry name" value="MFS_1"/>
    <property type="match status" value="1"/>
</dbReference>
<feature type="transmembrane region" description="Helical" evidence="4">
    <location>
        <begin position="267"/>
        <end position="283"/>
    </location>
</feature>
<feature type="transmembrane region" description="Helical" evidence="4">
    <location>
        <begin position="18"/>
        <end position="36"/>
    </location>
</feature>
<keyword evidence="2 4" id="KW-1133">Transmembrane helix</keyword>
<dbReference type="Proteomes" id="UP000783796">
    <property type="component" value="Unassembled WGS sequence"/>
</dbReference>
<dbReference type="PROSITE" id="PS50850">
    <property type="entry name" value="MFS"/>
    <property type="match status" value="1"/>
</dbReference>
<evidence type="ECO:0000256" key="2">
    <source>
        <dbReference type="ARBA" id="ARBA00022989"/>
    </source>
</evidence>
<accession>A0A948TB39</accession>
<reference evidence="6" key="2">
    <citation type="submission" date="2021-04" db="EMBL/GenBank/DDBJ databases">
        <authorList>
            <person name="Gilroy R."/>
        </authorList>
    </citation>
    <scope>NUCLEOTIDE SEQUENCE</scope>
    <source>
        <strain evidence="6">G4-2901</strain>
    </source>
</reference>
<feature type="transmembrane region" description="Helical" evidence="4">
    <location>
        <begin position="216"/>
        <end position="233"/>
    </location>
</feature>
<dbReference type="InterPro" id="IPR011701">
    <property type="entry name" value="MFS"/>
</dbReference>
<dbReference type="SUPFAM" id="SSF103473">
    <property type="entry name" value="MFS general substrate transporter"/>
    <property type="match status" value="1"/>
</dbReference>
<evidence type="ECO:0000259" key="5">
    <source>
        <dbReference type="PROSITE" id="PS50850"/>
    </source>
</evidence>